<evidence type="ECO:0000313" key="2">
    <source>
        <dbReference type="EMBL" id="SDG39451.1"/>
    </source>
</evidence>
<feature type="domain" description="Saccharopine dehydrogenase NADP binding" evidence="1">
    <location>
        <begin position="11"/>
        <end position="116"/>
    </location>
</feature>
<dbReference type="SUPFAM" id="SSF51735">
    <property type="entry name" value="NAD(P)-binding Rossmann-fold domains"/>
    <property type="match status" value="1"/>
</dbReference>
<proteinExistence type="predicted"/>
<organism evidence="2 3">
    <name type="scientific">Pseudonocardia oroxyli</name>
    <dbReference type="NCBI Taxonomy" id="366584"/>
    <lineage>
        <taxon>Bacteria</taxon>
        <taxon>Bacillati</taxon>
        <taxon>Actinomycetota</taxon>
        <taxon>Actinomycetes</taxon>
        <taxon>Pseudonocardiales</taxon>
        <taxon>Pseudonocardiaceae</taxon>
        <taxon>Pseudonocardia</taxon>
    </lineage>
</organism>
<dbReference type="InterPro" id="IPR036291">
    <property type="entry name" value="NAD(P)-bd_dom_sf"/>
</dbReference>
<sequence>MQVETRGSQDGAYGHTGRFVVAELRRRGIEPVVSGRDATRLAATGYEARPAATDDPAALAAAFAGADVVINVAGPFLDTAVPVAAAAVRAGAHYLDVSAEQAPSAPWLRSWARRRARRG</sequence>
<dbReference type="Pfam" id="PF03435">
    <property type="entry name" value="Sacchrp_dh_NADP"/>
    <property type="match status" value="1"/>
</dbReference>
<dbReference type="PANTHER" id="PTHR43781:SF1">
    <property type="entry name" value="SACCHAROPINE DEHYDROGENASE"/>
    <property type="match status" value="1"/>
</dbReference>
<dbReference type="EMBL" id="FNBE01000011">
    <property type="protein sequence ID" value="SDG39451.1"/>
    <property type="molecule type" value="Genomic_DNA"/>
</dbReference>
<reference evidence="2 3" key="1">
    <citation type="submission" date="2016-10" db="EMBL/GenBank/DDBJ databases">
        <authorList>
            <person name="de Groot N.N."/>
        </authorList>
    </citation>
    <scope>NUCLEOTIDE SEQUENCE [LARGE SCALE GENOMIC DNA]</scope>
    <source>
        <strain evidence="2 3">CGMCC 4.3143</strain>
    </source>
</reference>
<protein>
    <submittedName>
        <fullName evidence="2">Saccharopine dehydrogenase NADP binding domain-containing protein</fullName>
    </submittedName>
</protein>
<name>A0A1G7TWG7_PSEOR</name>
<gene>
    <name evidence="2" type="ORF">SAMN05216377_111155</name>
</gene>
<dbReference type="AlphaFoldDB" id="A0A1G7TWG7"/>
<dbReference type="Gene3D" id="3.40.50.720">
    <property type="entry name" value="NAD(P)-binding Rossmann-like Domain"/>
    <property type="match status" value="1"/>
</dbReference>
<keyword evidence="3" id="KW-1185">Reference proteome</keyword>
<dbReference type="RefSeq" id="WP_218129888.1">
    <property type="nucleotide sequence ID" value="NZ_FNBE01000011.1"/>
</dbReference>
<dbReference type="InterPro" id="IPR005097">
    <property type="entry name" value="Sacchrp_dh_NADP-bd"/>
</dbReference>
<evidence type="ECO:0000313" key="3">
    <source>
        <dbReference type="Proteomes" id="UP000198967"/>
    </source>
</evidence>
<evidence type="ECO:0000259" key="1">
    <source>
        <dbReference type="Pfam" id="PF03435"/>
    </source>
</evidence>
<accession>A0A1G7TWG7</accession>
<dbReference type="STRING" id="366584.SAMN05216377_111155"/>
<dbReference type="PANTHER" id="PTHR43781">
    <property type="entry name" value="SACCHAROPINE DEHYDROGENASE"/>
    <property type="match status" value="1"/>
</dbReference>
<dbReference type="Proteomes" id="UP000198967">
    <property type="component" value="Unassembled WGS sequence"/>
</dbReference>